<gene>
    <name evidence="4" type="ORF">UY19_C0010G0010</name>
</gene>
<dbReference type="Pfam" id="PF07521">
    <property type="entry name" value="RMMBL"/>
    <property type="match status" value="1"/>
</dbReference>
<evidence type="ECO:0000259" key="3">
    <source>
        <dbReference type="SMART" id="SM01027"/>
    </source>
</evidence>
<dbReference type="InterPro" id="IPR022712">
    <property type="entry name" value="Beta_Casp"/>
</dbReference>
<evidence type="ECO:0000313" key="5">
    <source>
        <dbReference type="Proteomes" id="UP000033882"/>
    </source>
</evidence>
<keyword evidence="1" id="KW-0378">Hydrolase</keyword>
<dbReference type="SMART" id="SM00849">
    <property type="entry name" value="Lactamase_B"/>
    <property type="match status" value="1"/>
</dbReference>
<dbReference type="InterPro" id="IPR050698">
    <property type="entry name" value="MBL"/>
</dbReference>
<comment type="caution">
    <text evidence="4">The sequence shown here is derived from an EMBL/GenBank/DDBJ whole genome shotgun (WGS) entry which is preliminary data.</text>
</comment>
<dbReference type="PANTHER" id="PTHR11203:SF37">
    <property type="entry name" value="INTEGRATOR COMPLEX SUBUNIT 11"/>
    <property type="match status" value="1"/>
</dbReference>
<evidence type="ECO:0000313" key="4">
    <source>
        <dbReference type="EMBL" id="KKU89677.1"/>
    </source>
</evidence>
<proteinExistence type="predicted"/>
<dbReference type="SMART" id="SM01027">
    <property type="entry name" value="Beta-Casp"/>
    <property type="match status" value="1"/>
</dbReference>
<dbReference type="PATRIC" id="fig|1619005.3.peg.595"/>
<dbReference type="Proteomes" id="UP000033882">
    <property type="component" value="Unassembled WGS sequence"/>
</dbReference>
<dbReference type="AlphaFoldDB" id="A0A0G1U6G6"/>
<dbReference type="Pfam" id="PF10996">
    <property type="entry name" value="Beta-Casp"/>
    <property type="match status" value="1"/>
</dbReference>
<dbReference type="Gene3D" id="3.40.50.10890">
    <property type="match status" value="1"/>
</dbReference>
<dbReference type="CDD" id="cd16295">
    <property type="entry name" value="TTHA0252-CPSF-like_MBL-fold"/>
    <property type="match status" value="1"/>
</dbReference>
<dbReference type="InterPro" id="IPR036866">
    <property type="entry name" value="RibonucZ/Hydroxyglut_hydro"/>
</dbReference>
<dbReference type="InterPro" id="IPR011108">
    <property type="entry name" value="RMMBL"/>
</dbReference>
<dbReference type="GO" id="GO:0004521">
    <property type="term" value="F:RNA endonuclease activity"/>
    <property type="evidence" value="ECO:0007669"/>
    <property type="project" value="TreeGrafter"/>
</dbReference>
<feature type="domain" description="Beta-Casp" evidence="3">
    <location>
        <begin position="240"/>
        <end position="368"/>
    </location>
</feature>
<evidence type="ECO:0000256" key="1">
    <source>
        <dbReference type="ARBA" id="ARBA00022801"/>
    </source>
</evidence>
<organism evidence="4 5">
    <name type="scientific">Candidatus Wolfebacteria bacterium GW2011_GWA2_47_9b</name>
    <dbReference type="NCBI Taxonomy" id="1619005"/>
    <lineage>
        <taxon>Bacteria</taxon>
        <taxon>Candidatus Wolfeibacteriota</taxon>
    </lineage>
</organism>
<reference evidence="4 5" key="1">
    <citation type="journal article" date="2015" name="Nature">
        <title>rRNA introns, odd ribosomes, and small enigmatic genomes across a large radiation of phyla.</title>
        <authorList>
            <person name="Brown C.T."/>
            <person name="Hug L.A."/>
            <person name="Thomas B.C."/>
            <person name="Sharon I."/>
            <person name="Castelle C.J."/>
            <person name="Singh A."/>
            <person name="Wilkins M.J."/>
            <person name="Williams K.H."/>
            <person name="Banfield J.F."/>
        </authorList>
    </citation>
    <scope>NUCLEOTIDE SEQUENCE [LARGE SCALE GENOMIC DNA]</scope>
</reference>
<feature type="domain" description="Metallo-beta-lactamase" evidence="2">
    <location>
        <begin position="13"/>
        <end position="204"/>
    </location>
</feature>
<name>A0A0G1U6G6_9BACT</name>
<dbReference type="SUPFAM" id="SSF56281">
    <property type="entry name" value="Metallo-hydrolase/oxidoreductase"/>
    <property type="match status" value="1"/>
</dbReference>
<evidence type="ECO:0000259" key="2">
    <source>
        <dbReference type="SMART" id="SM00849"/>
    </source>
</evidence>
<accession>A0A0G1U6G6</accession>
<protein>
    <submittedName>
        <fullName evidence="4">RNA-metabolising metallo-beta-lactamase</fullName>
    </submittedName>
</protein>
<dbReference type="Gene3D" id="3.60.15.10">
    <property type="entry name" value="Ribonuclease Z/Hydroxyacylglutathione hydrolase-like"/>
    <property type="match status" value="1"/>
</dbReference>
<dbReference type="InterPro" id="IPR001279">
    <property type="entry name" value="Metallo-B-lactamas"/>
</dbReference>
<dbReference type="EMBL" id="LCPB01000010">
    <property type="protein sequence ID" value="KKU89677.1"/>
    <property type="molecule type" value="Genomic_DNA"/>
</dbReference>
<dbReference type="GO" id="GO:0016787">
    <property type="term" value="F:hydrolase activity"/>
    <property type="evidence" value="ECO:0007669"/>
    <property type="project" value="UniProtKB-KW"/>
</dbReference>
<sequence length="453" mass="50979">MELTFFGASQEVTGSNFLLETANTKILIDCGLLQGGRFVNPENYQPFPFDATAIDAVFITHAHIDHTGKIPKLYKDGFRGTIHSTAPTKDFAEQLLIDSEHLLRRDALEQHIDPIYSLDDINHSMKLWKEVAYHEKIHLKDFEIEYFDAGHILGSAFIVVTEKETGKRIAFSGDLGNQPAPLVKDTEQVEDIDYLLVETTYGDRVHDDPASRKDRLEDVIEDAMQLKGALLIPAFAMERTQELLYEMDTLVENGRVPEAPVYVDSPLAIKLTAIYKKYSQDSNYFDEEAIKEATAGKEFFDFPRLHFTLTTEQSKAINDAPMPKIIIAGSGMSNGGRILHHELRYLPDPNTTILFIGYQAQGTMGRAILDGAKVVRIMGEEIPVRCKMATISGYSAHADQPLLLQWISPMRRSLKKVFLVHGDMDQMEPFAQKLRDEFALDAVIPAYGLKITL</sequence>
<dbReference type="Pfam" id="PF12706">
    <property type="entry name" value="Lactamase_B_2"/>
    <property type="match status" value="1"/>
</dbReference>
<dbReference type="PANTHER" id="PTHR11203">
    <property type="entry name" value="CLEAVAGE AND POLYADENYLATION SPECIFICITY FACTOR FAMILY MEMBER"/>
    <property type="match status" value="1"/>
</dbReference>